<dbReference type="PANTHER" id="PTHR43101">
    <property type="entry name" value="BETA-FRUCTOSIDASE"/>
    <property type="match status" value="1"/>
</dbReference>
<dbReference type="SUPFAM" id="SSF75005">
    <property type="entry name" value="Arabinanase/levansucrase/invertase"/>
    <property type="match status" value="1"/>
</dbReference>
<dbReference type="STRING" id="797209.GCA_000376445_03268"/>
<feature type="region of interest" description="Disordered" evidence="5">
    <location>
        <begin position="632"/>
        <end position="651"/>
    </location>
</feature>
<dbReference type="RefSeq" id="WP_007983277.1">
    <property type="nucleotide sequence ID" value="NZ_AEMG01000029.1"/>
</dbReference>
<dbReference type="InterPro" id="IPR018053">
    <property type="entry name" value="Glyco_hydro_32_AS"/>
</dbReference>
<feature type="domain" description="Glycosyl hydrolase family 32 N-terminal" evidence="6">
    <location>
        <begin position="259"/>
        <end position="548"/>
    </location>
</feature>
<protein>
    <recommendedName>
        <fullName evidence="2">beta-fructofuranosidase</fullName>
        <ecNumber evidence="2">3.2.1.26</ecNumber>
    </recommendedName>
</protein>
<dbReference type="PANTHER" id="PTHR43101:SF1">
    <property type="entry name" value="BETA-FRUCTOSIDASE"/>
    <property type="match status" value="1"/>
</dbReference>
<dbReference type="GO" id="GO:0005975">
    <property type="term" value="P:carbohydrate metabolic process"/>
    <property type="evidence" value="ECO:0007669"/>
    <property type="project" value="InterPro"/>
</dbReference>
<dbReference type="AlphaFoldDB" id="E7QZL8"/>
<evidence type="ECO:0000256" key="1">
    <source>
        <dbReference type="ARBA" id="ARBA00009902"/>
    </source>
</evidence>
<evidence type="ECO:0000256" key="3">
    <source>
        <dbReference type="ARBA" id="ARBA00022801"/>
    </source>
</evidence>
<dbReference type="Pfam" id="PF00251">
    <property type="entry name" value="Glyco_hydro_32N"/>
    <property type="match status" value="1"/>
</dbReference>
<evidence type="ECO:0000313" key="11">
    <source>
        <dbReference type="Proteomes" id="UP000184203"/>
    </source>
</evidence>
<organism evidence="8 10">
    <name type="scientific">Haladaptatus paucihalophilus DX253</name>
    <dbReference type="NCBI Taxonomy" id="797209"/>
    <lineage>
        <taxon>Archaea</taxon>
        <taxon>Methanobacteriati</taxon>
        <taxon>Methanobacteriota</taxon>
        <taxon>Stenosarchaea group</taxon>
        <taxon>Halobacteria</taxon>
        <taxon>Halobacteriales</taxon>
        <taxon>Haladaptataceae</taxon>
        <taxon>Haladaptatus</taxon>
    </lineage>
</organism>
<evidence type="ECO:0000313" key="10">
    <source>
        <dbReference type="Proteomes" id="UP000003751"/>
    </source>
</evidence>
<evidence type="ECO:0000256" key="2">
    <source>
        <dbReference type="ARBA" id="ARBA00012758"/>
    </source>
</evidence>
<reference evidence="11" key="2">
    <citation type="submission" date="2016-11" db="EMBL/GenBank/DDBJ databases">
        <authorList>
            <person name="Varghese N."/>
            <person name="Submissions S."/>
        </authorList>
    </citation>
    <scope>NUCLEOTIDE SEQUENCE [LARGE SCALE GENOMIC DNA]</scope>
    <source>
        <strain evidence="11">DX253</strain>
    </source>
</reference>
<dbReference type="GO" id="GO:0004564">
    <property type="term" value="F:beta-fructofuranosidase activity"/>
    <property type="evidence" value="ECO:0007669"/>
    <property type="project" value="UniProtKB-EC"/>
</dbReference>
<dbReference type="Proteomes" id="UP000003751">
    <property type="component" value="Unassembled WGS sequence"/>
</dbReference>
<accession>E7QZL8</accession>
<evidence type="ECO:0000259" key="6">
    <source>
        <dbReference type="Pfam" id="PF00251"/>
    </source>
</evidence>
<gene>
    <name evidence="9" type="ORF">SAMN05444342_2904</name>
    <name evidence="8" type="ORF">ZOD2009_21137</name>
</gene>
<dbReference type="Gene3D" id="2.60.120.560">
    <property type="entry name" value="Exo-inulinase, domain 1"/>
    <property type="match status" value="1"/>
</dbReference>
<dbReference type="CDD" id="cd08996">
    <property type="entry name" value="GH32_FFase"/>
    <property type="match status" value="1"/>
</dbReference>
<feature type="domain" description="Glycosyl hydrolase family 32 C-terminal" evidence="7">
    <location>
        <begin position="558"/>
        <end position="712"/>
    </location>
</feature>
<dbReference type="InterPro" id="IPR013189">
    <property type="entry name" value="Glyco_hydro_32_C"/>
</dbReference>
<dbReference type="SMART" id="SM00640">
    <property type="entry name" value="Glyco_32"/>
    <property type="match status" value="1"/>
</dbReference>
<comment type="similarity">
    <text evidence="1">Belongs to the glycosyl hydrolase 32 family.</text>
</comment>
<dbReference type="Proteomes" id="UP000184203">
    <property type="component" value="Unassembled WGS sequence"/>
</dbReference>
<keyword evidence="11" id="KW-1185">Reference proteome</keyword>
<dbReference type="InterPro" id="IPR013148">
    <property type="entry name" value="Glyco_hydro_32_N"/>
</dbReference>
<dbReference type="InterPro" id="IPR023296">
    <property type="entry name" value="Glyco_hydro_beta-prop_sf"/>
</dbReference>
<dbReference type="InterPro" id="IPR001362">
    <property type="entry name" value="Glyco_hydro_32"/>
</dbReference>
<dbReference type="OrthoDB" id="166931at2157"/>
<dbReference type="PATRIC" id="fig|797209.4.peg.4144"/>
<name>E7QZL8_HALPU</name>
<dbReference type="PROSITE" id="PS00609">
    <property type="entry name" value="GLYCOSYL_HYDROL_F32"/>
    <property type="match status" value="1"/>
</dbReference>
<dbReference type="InterPro" id="IPR029062">
    <property type="entry name" value="Class_I_gatase-like"/>
</dbReference>
<reference evidence="8 10" key="1">
    <citation type="journal article" date="2014" name="ISME J.">
        <title>Trehalose/2-sulfotrehalose biosynthesis and glycine-betaine uptake are widely spread mechanisms for osmoadaptation in the Halobacteriales.</title>
        <authorList>
            <person name="Youssef N.H."/>
            <person name="Savage-Ashlock K.N."/>
            <person name="McCully A.L."/>
            <person name="Luedtke B."/>
            <person name="Shaw E.I."/>
            <person name="Hoff W.D."/>
            <person name="Elshahed M.S."/>
        </authorList>
    </citation>
    <scope>NUCLEOTIDE SEQUENCE [LARGE SCALE GENOMIC DNA]</scope>
    <source>
        <strain evidence="8 10">DX253</strain>
    </source>
</reference>
<evidence type="ECO:0000313" key="9">
    <source>
        <dbReference type="EMBL" id="SHL06734.1"/>
    </source>
</evidence>
<dbReference type="EMBL" id="AEMG01000029">
    <property type="protein sequence ID" value="EFW90139.1"/>
    <property type="molecule type" value="Genomic_DNA"/>
</dbReference>
<evidence type="ECO:0000256" key="4">
    <source>
        <dbReference type="ARBA" id="ARBA00023295"/>
    </source>
</evidence>
<dbReference type="EMBL" id="FRAN01000004">
    <property type="protein sequence ID" value="SHL06734.1"/>
    <property type="molecule type" value="Genomic_DNA"/>
</dbReference>
<proteinExistence type="inferred from homology"/>
<dbReference type="eggNOG" id="arCOG08134">
    <property type="taxonomic scope" value="Archaea"/>
</dbReference>
<evidence type="ECO:0000259" key="7">
    <source>
        <dbReference type="Pfam" id="PF08244"/>
    </source>
</evidence>
<dbReference type="SUPFAM" id="SSF49899">
    <property type="entry name" value="Concanavalin A-like lectins/glucanases"/>
    <property type="match status" value="1"/>
</dbReference>
<keyword evidence="3 8" id="KW-0378">Hydrolase</keyword>
<sequence>MNINGRVTDGDGECHQSVAYIVAEDGEKSLQSHGWETAASRPELLSLDDITDTDLDAYDVLWWHSEEPLDDGTEASEEIRSFVESGGGLLLSHGAVLAAVSLDIETQRPDVVRRRSVDSGGFLIRTLYEDHPIFEGFDEPELLTTSRSEGLVVQYEKRSPYDGDVLAASVESARRHPARKSLLHWQVGAGRVIGIGHGLHASADEDPHSSSRLRLLENALSYLSGDGDVPPTLGRPKGEAEFEAMREVVRDPRHRPAYHFTPPANWLNDPNGLVQWNGRYHLFYQYNPAGPFHGSIHWGHAVSDDLVHWTDEPIALTPTPEGPDEHGCWSGCFIDDDGTPRLLYTGGQHEDQLPCLATAEDASLRSWEKEPSNPIIKSVPRSVDILSTVDWSAEFRDHCVYNVDDTWYQLIGSGVEDEGGTALLFKSQNLQDWEFCYPLLVGDWRETGPVWECPELLRFDEGALLHVSDYRNVVYFTGEYDETEHRFEPTHRGILDYGSFYAPQSFEDDRGRTISFGWVKEDRDSEERWDAGWSGLMSLPRVVTMTDEQYPRITVADEITQLRDDCHRYEDLRVTPSETGYLEEISSDTLEVELTVDARDVHEFGIVLRQSPDDTERTVVRCNVPRRLLTVDRSDSSTNPNTNDASQTMPIQRAEDGTIRLHVFLDRSVLEVFANDAQCLTSRIYPTRSDSVNVDLFATRKDVVVESLAVWELDTTTP</sequence>
<dbReference type="SUPFAM" id="SSF52317">
    <property type="entry name" value="Class I glutamine amidotransferase-like"/>
    <property type="match status" value="1"/>
</dbReference>
<dbReference type="Gene3D" id="3.40.50.880">
    <property type="match status" value="1"/>
</dbReference>
<evidence type="ECO:0000256" key="5">
    <source>
        <dbReference type="SAM" id="MobiDB-lite"/>
    </source>
</evidence>
<feature type="compositionally biased region" description="Polar residues" evidence="5">
    <location>
        <begin position="636"/>
        <end position="650"/>
    </location>
</feature>
<evidence type="ECO:0000313" key="8">
    <source>
        <dbReference type="EMBL" id="EFW90139.1"/>
    </source>
</evidence>
<dbReference type="Pfam" id="PF08244">
    <property type="entry name" value="Glyco_hydro_32C"/>
    <property type="match status" value="1"/>
</dbReference>
<keyword evidence="4" id="KW-0326">Glycosidase</keyword>
<reference evidence="9" key="3">
    <citation type="submission" date="2016-11" db="EMBL/GenBank/DDBJ databases">
        <authorList>
            <person name="Jaros S."/>
            <person name="Januszkiewicz K."/>
            <person name="Wedrychowicz H."/>
        </authorList>
    </citation>
    <scope>NUCLEOTIDE SEQUENCE [LARGE SCALE GENOMIC DNA]</scope>
    <source>
        <strain evidence="9">DX253</strain>
    </source>
</reference>
<dbReference type="EC" id="3.2.1.26" evidence="2"/>
<dbReference type="Gene3D" id="2.115.10.20">
    <property type="entry name" value="Glycosyl hydrolase domain, family 43"/>
    <property type="match status" value="1"/>
</dbReference>
<dbReference type="InterPro" id="IPR051214">
    <property type="entry name" value="GH32_Enzymes"/>
</dbReference>
<dbReference type="InterPro" id="IPR013320">
    <property type="entry name" value="ConA-like_dom_sf"/>
</dbReference>